<dbReference type="PANTHER" id="PTHR43860">
    <property type="entry name" value="BETAINE ALDEHYDE DEHYDROGENASE"/>
    <property type="match status" value="1"/>
</dbReference>
<evidence type="ECO:0000256" key="6">
    <source>
        <dbReference type="RuleBase" id="RU003345"/>
    </source>
</evidence>
<dbReference type="InterPro" id="IPR016161">
    <property type="entry name" value="Ald_DH/histidinol_DH"/>
</dbReference>
<gene>
    <name evidence="8" type="ORF">WJX74_002908</name>
</gene>
<organism evidence="8 9">
    <name type="scientific">Apatococcus lobatus</name>
    <dbReference type="NCBI Taxonomy" id="904363"/>
    <lineage>
        <taxon>Eukaryota</taxon>
        <taxon>Viridiplantae</taxon>
        <taxon>Chlorophyta</taxon>
        <taxon>core chlorophytes</taxon>
        <taxon>Trebouxiophyceae</taxon>
        <taxon>Chlorellales</taxon>
        <taxon>Chlorellaceae</taxon>
        <taxon>Apatococcus</taxon>
    </lineage>
</organism>
<protein>
    <recommendedName>
        <fullName evidence="7">Aldehyde dehydrogenase domain-containing protein</fullName>
    </recommendedName>
</protein>
<comment type="pathway">
    <text evidence="4">Amine and polyamine biosynthesis; betaine biosynthesis via choline pathway; betaine from betaine aldehyde: step 1/1.</text>
</comment>
<dbReference type="PANTHER" id="PTHR43860:SF2">
    <property type="entry name" value="BETAINE ALDEHYDE DEHYDROGENASE-RELATED"/>
    <property type="match status" value="1"/>
</dbReference>
<evidence type="ECO:0000259" key="7">
    <source>
        <dbReference type="Pfam" id="PF00171"/>
    </source>
</evidence>
<dbReference type="Gene3D" id="3.40.605.10">
    <property type="entry name" value="Aldehyde Dehydrogenase, Chain A, domain 1"/>
    <property type="match status" value="1"/>
</dbReference>
<dbReference type="InterPro" id="IPR016163">
    <property type="entry name" value="Ald_DH_C"/>
</dbReference>
<dbReference type="PROSITE" id="PS00070">
    <property type="entry name" value="ALDEHYDE_DEHYDR_CYS"/>
    <property type="match status" value="1"/>
</dbReference>
<dbReference type="PROSITE" id="PS00687">
    <property type="entry name" value="ALDEHYDE_DEHYDR_GLU"/>
    <property type="match status" value="1"/>
</dbReference>
<dbReference type="Pfam" id="PF00171">
    <property type="entry name" value="Aldedh"/>
    <property type="match status" value="1"/>
</dbReference>
<comment type="caution">
    <text evidence="8">The sequence shown here is derived from an EMBL/GenBank/DDBJ whole genome shotgun (WGS) entry which is preliminary data.</text>
</comment>
<keyword evidence="9" id="KW-1185">Reference proteome</keyword>
<sequence length="502" mass="54245">MQATQPVHRDLYIDGKWTQSKKGSRLDVICPTTEEVVGSIPEGTAPDVEEAISAAVRTFQGPWSKSRGSERARFLRAIAQQMRARRDELAALETLDMGKPICEAVLDIDDGANIFDFYADLAEKLDSKQWSSVDIGPENAQDFSTNMRYEPLGVVAMITPWNYPIVQAVWKVAPAIAAGCTMVLKPSELASLTCLELAGIAQEVGLPPGVLNIVTGLGHDAGAALSSSPRVAKVSFTGSVATGRRVGQSAAANIKPSTLELGGKSALIIFEDADVNDAVEWAMFGVFWTTGQICSATSRVLVHSSRLPAFKARLKERSESICIADPHTPDSRMGPIVNKAQYHKVMASIKQAKTEGVPLLTGGGRPSHLQKGYFVQPTVFTEVEAKHTLWTEEVFGPVMGVSAFETEEQAVAMANDTNFGLAAAVISKDEERCRRVAAAMEAGIVWMNCSQPVFFQAPWGGIKESGYGRELGEAGLTSFLNIKQVTSYKAAKRWDWYPGANS</sequence>
<dbReference type="Gene3D" id="3.40.309.10">
    <property type="entry name" value="Aldehyde Dehydrogenase, Chain A, domain 2"/>
    <property type="match status" value="1"/>
</dbReference>
<dbReference type="EMBL" id="JALJOS010000015">
    <property type="protein sequence ID" value="KAK9830696.1"/>
    <property type="molecule type" value="Genomic_DNA"/>
</dbReference>
<dbReference type="FunFam" id="3.40.605.10:FF:000007">
    <property type="entry name" value="NAD/NADP-dependent betaine aldehyde dehydrogenase"/>
    <property type="match status" value="1"/>
</dbReference>
<evidence type="ECO:0000256" key="3">
    <source>
        <dbReference type="ARBA" id="ARBA00023027"/>
    </source>
</evidence>
<dbReference type="SUPFAM" id="SSF53720">
    <property type="entry name" value="ALDH-like"/>
    <property type="match status" value="1"/>
</dbReference>
<dbReference type="InterPro" id="IPR016160">
    <property type="entry name" value="Ald_DH_CS_CYS"/>
</dbReference>
<dbReference type="FunFam" id="3.40.309.10:FF:000012">
    <property type="entry name" value="Betaine aldehyde dehydrogenase"/>
    <property type="match status" value="1"/>
</dbReference>
<name>A0AAW1RBJ9_9CHLO</name>
<dbReference type="GO" id="GO:0004029">
    <property type="term" value="F:aldehyde dehydrogenase (NAD+) activity"/>
    <property type="evidence" value="ECO:0007669"/>
    <property type="project" value="UniProtKB-ARBA"/>
</dbReference>
<dbReference type="InterPro" id="IPR029510">
    <property type="entry name" value="Ald_DH_CS_GLU"/>
</dbReference>
<evidence type="ECO:0000256" key="2">
    <source>
        <dbReference type="ARBA" id="ARBA00023002"/>
    </source>
</evidence>
<dbReference type="AlphaFoldDB" id="A0AAW1RBJ9"/>
<dbReference type="Proteomes" id="UP001438707">
    <property type="component" value="Unassembled WGS sequence"/>
</dbReference>
<dbReference type="InterPro" id="IPR016162">
    <property type="entry name" value="Ald_DH_N"/>
</dbReference>
<evidence type="ECO:0000313" key="9">
    <source>
        <dbReference type="Proteomes" id="UP001438707"/>
    </source>
</evidence>
<evidence type="ECO:0000256" key="5">
    <source>
        <dbReference type="PROSITE-ProRule" id="PRU10007"/>
    </source>
</evidence>
<dbReference type="CDD" id="cd07110">
    <property type="entry name" value="ALDH_F10_BADH"/>
    <property type="match status" value="1"/>
</dbReference>
<dbReference type="InterPro" id="IPR015590">
    <property type="entry name" value="Aldehyde_DH_dom"/>
</dbReference>
<evidence type="ECO:0000256" key="1">
    <source>
        <dbReference type="ARBA" id="ARBA00009986"/>
    </source>
</evidence>
<keyword evidence="3" id="KW-0520">NAD</keyword>
<comment type="similarity">
    <text evidence="1 6">Belongs to the aldehyde dehydrogenase family.</text>
</comment>
<reference evidence="8 9" key="1">
    <citation type="journal article" date="2024" name="Nat. Commun.">
        <title>Phylogenomics reveals the evolutionary origins of lichenization in chlorophyte algae.</title>
        <authorList>
            <person name="Puginier C."/>
            <person name="Libourel C."/>
            <person name="Otte J."/>
            <person name="Skaloud P."/>
            <person name="Haon M."/>
            <person name="Grisel S."/>
            <person name="Petersen M."/>
            <person name="Berrin J.G."/>
            <person name="Delaux P.M."/>
            <person name="Dal Grande F."/>
            <person name="Keller J."/>
        </authorList>
    </citation>
    <scope>NUCLEOTIDE SEQUENCE [LARGE SCALE GENOMIC DNA]</scope>
    <source>
        <strain evidence="8 9">SAG 2145</strain>
    </source>
</reference>
<keyword evidence="2 6" id="KW-0560">Oxidoreductase</keyword>
<feature type="active site" evidence="5">
    <location>
        <position position="260"/>
    </location>
</feature>
<feature type="domain" description="Aldehyde dehydrogenase" evidence="7">
    <location>
        <begin position="17"/>
        <end position="485"/>
    </location>
</feature>
<evidence type="ECO:0000256" key="4">
    <source>
        <dbReference type="ARBA" id="ARBA00037921"/>
    </source>
</evidence>
<evidence type="ECO:0000313" key="8">
    <source>
        <dbReference type="EMBL" id="KAK9830696.1"/>
    </source>
</evidence>
<accession>A0AAW1RBJ9</accession>
<proteinExistence type="inferred from homology"/>